<protein>
    <recommendedName>
        <fullName evidence="3">Antitoxin of toxin-antitoxin, RelE / RelB, TA system</fullName>
    </recommendedName>
</protein>
<dbReference type="RefSeq" id="WP_243124007.1">
    <property type="nucleotide sequence ID" value="NZ_QFGA01000001.1"/>
</dbReference>
<dbReference type="InterPro" id="IPR035424">
    <property type="entry name" value="Antitoxin_RelB"/>
</dbReference>
<keyword evidence="2" id="KW-1185">Reference proteome</keyword>
<name>A0A4Y7RI88_9FIRM</name>
<dbReference type="EMBL" id="QFGA01000001">
    <property type="protein sequence ID" value="TEB08523.1"/>
    <property type="molecule type" value="Genomic_DNA"/>
</dbReference>
<evidence type="ECO:0000313" key="2">
    <source>
        <dbReference type="Proteomes" id="UP000298324"/>
    </source>
</evidence>
<sequence length="146" mass="17007">MTLPKEGVIMREVINATDARKEWGSFIDNVVRFKPSVIKRNRDYLAAISLEHFDLVLTPYRFTLEYEKEADGSFSGSLKELDLLANADSLEALKTEIVQELVEYAHEYMNEFDKYYNAPNRKPHFPYVMRVIIQKDKEAIRSLIDA</sequence>
<organism evidence="1 2">
    <name type="scientific">Pelotomaculum schinkii</name>
    <dbReference type="NCBI Taxonomy" id="78350"/>
    <lineage>
        <taxon>Bacteria</taxon>
        <taxon>Bacillati</taxon>
        <taxon>Bacillota</taxon>
        <taxon>Clostridia</taxon>
        <taxon>Eubacteriales</taxon>
        <taxon>Desulfotomaculaceae</taxon>
        <taxon>Pelotomaculum</taxon>
    </lineage>
</organism>
<dbReference type="Gene3D" id="3.30.160.620">
    <property type="match status" value="1"/>
</dbReference>
<comment type="caution">
    <text evidence="1">The sequence shown here is derived from an EMBL/GenBank/DDBJ whole genome shotgun (WGS) entry which is preliminary data.</text>
</comment>
<dbReference type="Pfam" id="PF12910">
    <property type="entry name" value="PHD_like"/>
    <property type="match status" value="1"/>
</dbReference>
<evidence type="ECO:0000313" key="1">
    <source>
        <dbReference type="EMBL" id="TEB08523.1"/>
    </source>
</evidence>
<dbReference type="Gene3D" id="3.40.1620.10">
    <property type="entry name" value="YefM-like domain"/>
    <property type="match status" value="1"/>
</dbReference>
<dbReference type="Proteomes" id="UP000298324">
    <property type="component" value="Unassembled WGS sequence"/>
</dbReference>
<reference evidence="1 2" key="1">
    <citation type="journal article" date="2018" name="Environ. Microbiol.">
        <title>Novel energy conservation strategies and behaviour of Pelotomaculum schinkii driving syntrophic propionate catabolism.</title>
        <authorList>
            <person name="Hidalgo-Ahumada C.A.P."/>
            <person name="Nobu M.K."/>
            <person name="Narihiro T."/>
            <person name="Tamaki H."/>
            <person name="Liu W.T."/>
            <person name="Kamagata Y."/>
            <person name="Stams A.J.M."/>
            <person name="Imachi H."/>
            <person name="Sousa D.Z."/>
        </authorList>
    </citation>
    <scope>NUCLEOTIDE SEQUENCE [LARGE SCALE GENOMIC DNA]</scope>
    <source>
        <strain evidence="1 2">HH</strain>
    </source>
</reference>
<accession>A0A4Y7RI88</accession>
<gene>
    <name evidence="1" type="ORF">Psch_02087</name>
</gene>
<proteinExistence type="predicted"/>
<dbReference type="AlphaFoldDB" id="A0A4Y7RI88"/>
<evidence type="ECO:0008006" key="3">
    <source>
        <dbReference type="Google" id="ProtNLM"/>
    </source>
</evidence>